<dbReference type="GO" id="GO:0005634">
    <property type="term" value="C:nucleus"/>
    <property type="evidence" value="ECO:0007669"/>
    <property type="project" value="UniProtKB-SubCell"/>
</dbReference>
<dbReference type="PRINTS" id="PR00320">
    <property type="entry name" value="GPROTEINBRPT"/>
</dbReference>
<accession>A0ABD3UBS1</accession>
<evidence type="ECO:0000256" key="6">
    <source>
        <dbReference type="ARBA" id="ARBA00023242"/>
    </source>
</evidence>
<dbReference type="Gene3D" id="2.130.10.10">
    <property type="entry name" value="YVTN repeat-like/Quinoprotein amine dehydrogenase"/>
    <property type="match status" value="1"/>
</dbReference>
<keyword evidence="12" id="KW-1185">Reference proteome</keyword>
<dbReference type="Pfam" id="PF12265">
    <property type="entry name" value="CAF1C_H4-bd"/>
    <property type="match status" value="1"/>
</dbReference>
<gene>
    <name evidence="9" type="ORF">ACJMK2_017899</name>
    <name evidence="10" type="ORF">ACJMK2_017906</name>
    <name evidence="11" type="ORF">ACJMK2_017914</name>
</gene>
<keyword evidence="5" id="KW-0156">Chromatin regulator</keyword>
<evidence type="ECO:0000313" key="11">
    <source>
        <dbReference type="EMBL" id="KAL3846974.1"/>
    </source>
</evidence>
<evidence type="ECO:0000313" key="9">
    <source>
        <dbReference type="EMBL" id="KAL3846959.1"/>
    </source>
</evidence>
<evidence type="ECO:0000313" key="12">
    <source>
        <dbReference type="Proteomes" id="UP001634394"/>
    </source>
</evidence>
<comment type="caution">
    <text evidence="9">The sequence shown here is derived from an EMBL/GenBank/DDBJ whole genome shotgun (WGS) entry which is preliminary data.</text>
</comment>
<organism evidence="9 12">
    <name type="scientific">Sinanodonta woodiana</name>
    <name type="common">Chinese pond mussel</name>
    <name type="synonym">Anodonta woodiana</name>
    <dbReference type="NCBI Taxonomy" id="1069815"/>
    <lineage>
        <taxon>Eukaryota</taxon>
        <taxon>Metazoa</taxon>
        <taxon>Spiralia</taxon>
        <taxon>Lophotrochozoa</taxon>
        <taxon>Mollusca</taxon>
        <taxon>Bivalvia</taxon>
        <taxon>Autobranchia</taxon>
        <taxon>Heteroconchia</taxon>
        <taxon>Palaeoheterodonta</taxon>
        <taxon>Unionida</taxon>
        <taxon>Unionoidea</taxon>
        <taxon>Unionidae</taxon>
        <taxon>Unioninae</taxon>
        <taxon>Sinanodonta</taxon>
    </lineage>
</organism>
<dbReference type="InterPro" id="IPR036322">
    <property type="entry name" value="WD40_repeat_dom_sf"/>
</dbReference>
<keyword evidence="3 7" id="KW-0853">WD repeat</keyword>
<proteinExistence type="inferred from homology"/>
<dbReference type="EMBL" id="JBJQND010000016">
    <property type="protein sequence ID" value="KAL3846959.1"/>
    <property type="molecule type" value="Genomic_DNA"/>
</dbReference>
<dbReference type="PROSITE" id="PS00678">
    <property type="entry name" value="WD_REPEATS_1"/>
    <property type="match status" value="3"/>
</dbReference>
<dbReference type="PROSITE" id="PS50294">
    <property type="entry name" value="WD_REPEATS_REGION"/>
    <property type="match status" value="3"/>
</dbReference>
<dbReference type="AlphaFoldDB" id="A0ABD3UBS1"/>
<protein>
    <recommendedName>
        <fullName evidence="8">Histone-binding protein RBBP4-like N-terminal domain-containing protein</fullName>
    </recommendedName>
</protein>
<dbReference type="InterPro" id="IPR001680">
    <property type="entry name" value="WD40_rpt"/>
</dbReference>
<dbReference type="Proteomes" id="UP001634394">
    <property type="component" value="Unassembled WGS sequence"/>
</dbReference>
<dbReference type="InterPro" id="IPR050459">
    <property type="entry name" value="WD_repeat_RBAP46/RBAP48/MSI1"/>
</dbReference>
<evidence type="ECO:0000256" key="7">
    <source>
        <dbReference type="PROSITE-ProRule" id="PRU00221"/>
    </source>
</evidence>
<dbReference type="PROSITE" id="PS50082">
    <property type="entry name" value="WD_REPEATS_2"/>
    <property type="match status" value="4"/>
</dbReference>
<feature type="repeat" description="WD" evidence="7">
    <location>
        <begin position="165"/>
        <end position="207"/>
    </location>
</feature>
<keyword evidence="6" id="KW-0539">Nucleus</keyword>
<dbReference type="InterPro" id="IPR022052">
    <property type="entry name" value="Histone-bd_RBBP4-like_N"/>
</dbReference>
<dbReference type="InterPro" id="IPR015943">
    <property type="entry name" value="WD40/YVTN_repeat-like_dom_sf"/>
</dbReference>
<dbReference type="InterPro" id="IPR020472">
    <property type="entry name" value="WD40_PAC1"/>
</dbReference>
<dbReference type="EMBL" id="JBJQND010000016">
    <property type="protein sequence ID" value="KAL3846974.1"/>
    <property type="molecule type" value="Genomic_DNA"/>
</dbReference>
<evidence type="ECO:0000256" key="2">
    <source>
        <dbReference type="ARBA" id="ARBA00009341"/>
    </source>
</evidence>
<name>A0ABD3UBS1_SINWO</name>
<dbReference type="SMART" id="SM00320">
    <property type="entry name" value="WD40"/>
    <property type="match status" value="6"/>
</dbReference>
<dbReference type="Pfam" id="PF00400">
    <property type="entry name" value="WD40"/>
    <property type="match status" value="4"/>
</dbReference>
<dbReference type="SUPFAM" id="SSF50978">
    <property type="entry name" value="WD40 repeat-like"/>
    <property type="match status" value="1"/>
</dbReference>
<reference evidence="9 12" key="1">
    <citation type="submission" date="2024-11" db="EMBL/GenBank/DDBJ databases">
        <title>Chromosome-level genome assembly of the freshwater bivalve Anodonta woodiana.</title>
        <authorList>
            <person name="Chen X."/>
        </authorList>
    </citation>
    <scope>NUCLEOTIDE SEQUENCE [LARGE SCALE GENOMIC DNA]</scope>
    <source>
        <strain evidence="9">MN2024</strain>
        <tissue evidence="9">Gills</tissue>
    </source>
</reference>
<keyword evidence="4" id="KW-0677">Repeat</keyword>
<sequence length="407" mass="46687">MEQDGCFHAVEEEPMCNEDSNMLDVNENVFQDLVVRQFLEWPSLTAQWLPDVTRPEGEEYSLHRLILGTDTSEDHQNYLMIANVQIPDENHRCHDIYCDQNSDNWKVEIQTKINHEGEVNKACYMPQNPSIIATQTCFGDVLVFDCTKQPSEPEPSGICSPQLTLKGHEQEGYGLSWNPNQYGYLVSASDDTAICLWDINSMSANTGVLRPIATFTEHALFVNDVEWHPVYQNMFGSVSNDETLMIWDTRIYDTVHIIQAHTDEINCLAFNPYREFILATGSADDTIALWDLRNMNSKLYSIVHHKEATIRLQWSPHNQNILASSGGDKRLYVWDVSNLVAEQFTDNATSDPHEMMFIGCQHIGEILEFSWNPNEPRLIGSVTWDKIVQIWKMADNDYYTELLKSAH</sequence>
<evidence type="ECO:0000256" key="5">
    <source>
        <dbReference type="ARBA" id="ARBA00022853"/>
    </source>
</evidence>
<evidence type="ECO:0000259" key="8">
    <source>
        <dbReference type="Pfam" id="PF12265"/>
    </source>
</evidence>
<comment type="similarity">
    <text evidence="2">Belongs to the WD repeat RBAP46/RBAP48/MSI1 family.</text>
</comment>
<dbReference type="EMBL" id="JBJQND010000016">
    <property type="protein sequence ID" value="KAL3846966.1"/>
    <property type="molecule type" value="Genomic_DNA"/>
</dbReference>
<feature type="repeat" description="WD" evidence="7">
    <location>
        <begin position="258"/>
        <end position="300"/>
    </location>
</feature>
<feature type="repeat" description="WD" evidence="7">
    <location>
        <begin position="215"/>
        <end position="257"/>
    </location>
</feature>
<dbReference type="PANTHER" id="PTHR22850">
    <property type="entry name" value="WD40 REPEAT FAMILY"/>
    <property type="match status" value="1"/>
</dbReference>
<dbReference type="GO" id="GO:0006325">
    <property type="term" value="P:chromatin organization"/>
    <property type="evidence" value="ECO:0007669"/>
    <property type="project" value="UniProtKB-KW"/>
</dbReference>
<evidence type="ECO:0000313" key="10">
    <source>
        <dbReference type="EMBL" id="KAL3846966.1"/>
    </source>
</evidence>
<evidence type="ECO:0000256" key="4">
    <source>
        <dbReference type="ARBA" id="ARBA00022737"/>
    </source>
</evidence>
<comment type="subcellular location">
    <subcellularLocation>
        <location evidence="1">Nucleus</location>
    </subcellularLocation>
</comment>
<evidence type="ECO:0000256" key="1">
    <source>
        <dbReference type="ARBA" id="ARBA00004123"/>
    </source>
</evidence>
<dbReference type="InterPro" id="IPR019775">
    <property type="entry name" value="WD40_repeat_CS"/>
</dbReference>
<feature type="repeat" description="WD" evidence="7">
    <location>
        <begin position="302"/>
        <end position="338"/>
    </location>
</feature>
<feature type="domain" description="Histone-binding protein RBBP4-like N-terminal" evidence="8">
    <location>
        <begin position="32"/>
        <end position="88"/>
    </location>
</feature>
<evidence type="ECO:0000256" key="3">
    <source>
        <dbReference type="ARBA" id="ARBA00022574"/>
    </source>
</evidence>